<dbReference type="PROSITE" id="PS51885">
    <property type="entry name" value="NEPRILYSIN"/>
    <property type="match status" value="1"/>
</dbReference>
<evidence type="ECO:0000256" key="2">
    <source>
        <dbReference type="ARBA" id="ARBA00007357"/>
    </source>
</evidence>
<dbReference type="GO" id="GO:0004222">
    <property type="term" value="F:metalloendopeptidase activity"/>
    <property type="evidence" value="ECO:0007669"/>
    <property type="project" value="InterPro"/>
</dbReference>
<reference evidence="11 12" key="1">
    <citation type="submission" date="2019-03" db="EMBL/GenBank/DDBJ databases">
        <title>Genome sequence of Sphingomonas sp. 17J27-24.</title>
        <authorList>
            <person name="Kim M."/>
            <person name="Maeng S."/>
            <person name="Sathiyaraj S."/>
        </authorList>
    </citation>
    <scope>NUCLEOTIDE SEQUENCE [LARGE SCALE GENOMIC DNA]</scope>
    <source>
        <strain evidence="11 12">17J27-24</strain>
    </source>
</reference>
<dbReference type="InterPro" id="IPR042089">
    <property type="entry name" value="Peptidase_M13_dom_2"/>
</dbReference>
<dbReference type="InterPro" id="IPR024079">
    <property type="entry name" value="MetalloPept_cat_dom_sf"/>
</dbReference>
<proteinExistence type="inferred from homology"/>
<dbReference type="Pfam" id="PF05649">
    <property type="entry name" value="Peptidase_M13_N"/>
    <property type="match status" value="1"/>
</dbReference>
<dbReference type="Proteomes" id="UP000298213">
    <property type="component" value="Unassembled WGS sequence"/>
</dbReference>
<dbReference type="Pfam" id="PF01431">
    <property type="entry name" value="Peptidase_M13"/>
    <property type="match status" value="1"/>
</dbReference>
<evidence type="ECO:0000256" key="6">
    <source>
        <dbReference type="ARBA" id="ARBA00022833"/>
    </source>
</evidence>
<dbReference type="InterPro" id="IPR008753">
    <property type="entry name" value="Peptidase_M13_N"/>
</dbReference>
<dbReference type="RefSeq" id="WP_135084117.1">
    <property type="nucleotide sequence ID" value="NZ_SPDV01000007.1"/>
</dbReference>
<evidence type="ECO:0000259" key="9">
    <source>
        <dbReference type="Pfam" id="PF01431"/>
    </source>
</evidence>
<keyword evidence="12" id="KW-1185">Reference proteome</keyword>
<keyword evidence="3" id="KW-0645">Protease</keyword>
<sequence>MRKSFLILSAFLLTGAATPALADAAAQSPATAMPQAAKARYGTWGADLGAMDRSVKPGDDFWRYVNGNWDKSTQIAADRTSAGVGVLLVDQAEAQVKAIVEDLARDPAKSGQIGRQLGDFYASWMDEAAIEARGIAPLKPYLARIDAVRSRSDLIKLFARPGYMSPIGIGILPDPADPTRYIAAAGQGGLGLPNRDYYLLEGAKYDAIRKGYRDYIVKIHQLAGLPDGETKADRIIALETALARVHWDPARQRDIKQIYNPMNRAQLTELAPQLEWPAFLEASGLAGVDTVIAAEKSAITETGKLLDTIPLQTWKDYSTFHFISANAPYLPKAFDQANFDFYSKTLRGVPQQRERWKRGVQQLNTFLGEGVGRVYVERHYPAESNRQMTELIANLRAGLETRLAASTWMDESTKAQARAKLAAFDPRIGHPAKWIDYSSLKVDRNDLLGNAIRGNEFAWNLQLSRLGKPVDRALWDMNPQEVNAYYNPLMNQITVPAAILQAPYFDPAADPAVNYGGIGAIIGHEIGHGFDDQGRQFDASGKIRDWWTATSGEQFTARAAKLGAQYDQYEAIPGTRINGKLTMGENIGDLGGLEMAYAAYRRHVAQHGEPPVIDGMTGDQRFFIAYAQAWRSKIREDALRERLLTDPHSPPYYRVNGIVRNVDAWYKAFDVKPGDKMYLPPEQRVSIW</sequence>
<keyword evidence="5" id="KW-0378">Hydrolase</keyword>
<dbReference type="EMBL" id="SPDV01000007">
    <property type="protein sequence ID" value="TFI59442.1"/>
    <property type="molecule type" value="Genomic_DNA"/>
</dbReference>
<dbReference type="GO" id="GO:0005886">
    <property type="term" value="C:plasma membrane"/>
    <property type="evidence" value="ECO:0007669"/>
    <property type="project" value="TreeGrafter"/>
</dbReference>
<comment type="similarity">
    <text evidence="2">Belongs to the peptidase M13 family.</text>
</comment>
<dbReference type="Gene3D" id="1.10.1380.10">
    <property type="entry name" value="Neutral endopeptidase , domain2"/>
    <property type="match status" value="1"/>
</dbReference>
<feature type="domain" description="Peptidase M13 C-terminal" evidence="9">
    <location>
        <begin position="483"/>
        <end position="685"/>
    </location>
</feature>
<dbReference type="InterPro" id="IPR000718">
    <property type="entry name" value="Peptidase_M13"/>
</dbReference>
<organism evidence="11 12">
    <name type="scientific">Sphingomonas parva</name>
    <dbReference type="NCBI Taxonomy" id="2555898"/>
    <lineage>
        <taxon>Bacteria</taxon>
        <taxon>Pseudomonadati</taxon>
        <taxon>Pseudomonadota</taxon>
        <taxon>Alphaproteobacteria</taxon>
        <taxon>Sphingomonadales</taxon>
        <taxon>Sphingomonadaceae</taxon>
        <taxon>Sphingomonas</taxon>
    </lineage>
</organism>
<dbReference type="GO" id="GO:0046872">
    <property type="term" value="F:metal ion binding"/>
    <property type="evidence" value="ECO:0007669"/>
    <property type="project" value="UniProtKB-KW"/>
</dbReference>
<evidence type="ECO:0000256" key="8">
    <source>
        <dbReference type="SAM" id="SignalP"/>
    </source>
</evidence>
<keyword evidence="4" id="KW-0479">Metal-binding</keyword>
<gene>
    <name evidence="11" type="ORF">E2493_04415</name>
</gene>
<comment type="caution">
    <text evidence="11">The sequence shown here is derived from an EMBL/GenBank/DDBJ whole genome shotgun (WGS) entry which is preliminary data.</text>
</comment>
<evidence type="ECO:0000256" key="3">
    <source>
        <dbReference type="ARBA" id="ARBA00022670"/>
    </source>
</evidence>
<evidence type="ECO:0000256" key="7">
    <source>
        <dbReference type="ARBA" id="ARBA00023049"/>
    </source>
</evidence>
<dbReference type="OrthoDB" id="9775677at2"/>
<feature type="signal peptide" evidence="8">
    <location>
        <begin position="1"/>
        <end position="22"/>
    </location>
</feature>
<dbReference type="Gene3D" id="3.40.390.10">
    <property type="entry name" value="Collagenase (Catalytic Domain)"/>
    <property type="match status" value="1"/>
</dbReference>
<evidence type="ECO:0000256" key="1">
    <source>
        <dbReference type="ARBA" id="ARBA00001947"/>
    </source>
</evidence>
<keyword evidence="8" id="KW-0732">Signal</keyword>
<comment type="cofactor">
    <cofactor evidence="1">
        <name>Zn(2+)</name>
        <dbReference type="ChEBI" id="CHEBI:29105"/>
    </cofactor>
</comment>
<dbReference type="CDD" id="cd08662">
    <property type="entry name" value="M13"/>
    <property type="match status" value="1"/>
</dbReference>
<evidence type="ECO:0000259" key="10">
    <source>
        <dbReference type="Pfam" id="PF05649"/>
    </source>
</evidence>
<dbReference type="SUPFAM" id="SSF55486">
    <property type="entry name" value="Metalloproteases ('zincins'), catalytic domain"/>
    <property type="match status" value="1"/>
</dbReference>
<dbReference type="AlphaFoldDB" id="A0A4Y8ZVT6"/>
<dbReference type="PANTHER" id="PTHR11733">
    <property type="entry name" value="ZINC METALLOPROTEASE FAMILY M13 NEPRILYSIN-RELATED"/>
    <property type="match status" value="1"/>
</dbReference>
<feature type="domain" description="Peptidase M13 N-terminal" evidence="10">
    <location>
        <begin position="57"/>
        <end position="431"/>
    </location>
</feature>
<keyword evidence="6" id="KW-0862">Zinc</keyword>
<evidence type="ECO:0000256" key="4">
    <source>
        <dbReference type="ARBA" id="ARBA00022723"/>
    </source>
</evidence>
<accession>A0A4Y8ZVT6</accession>
<dbReference type="PANTHER" id="PTHR11733:SF167">
    <property type="entry name" value="FI17812P1-RELATED"/>
    <property type="match status" value="1"/>
</dbReference>
<dbReference type="GO" id="GO:0016485">
    <property type="term" value="P:protein processing"/>
    <property type="evidence" value="ECO:0007669"/>
    <property type="project" value="TreeGrafter"/>
</dbReference>
<keyword evidence="7" id="KW-0482">Metalloprotease</keyword>
<name>A0A4Y8ZVT6_9SPHN</name>
<evidence type="ECO:0000313" key="11">
    <source>
        <dbReference type="EMBL" id="TFI59442.1"/>
    </source>
</evidence>
<dbReference type="PRINTS" id="PR00786">
    <property type="entry name" value="NEPRILYSIN"/>
</dbReference>
<evidence type="ECO:0000256" key="5">
    <source>
        <dbReference type="ARBA" id="ARBA00022801"/>
    </source>
</evidence>
<protein>
    <submittedName>
        <fullName evidence="11">M13 family peptidase</fullName>
    </submittedName>
</protein>
<dbReference type="InterPro" id="IPR018497">
    <property type="entry name" value="Peptidase_M13_C"/>
</dbReference>
<feature type="chain" id="PRO_5021413763" evidence="8">
    <location>
        <begin position="23"/>
        <end position="688"/>
    </location>
</feature>
<evidence type="ECO:0000313" key="12">
    <source>
        <dbReference type="Proteomes" id="UP000298213"/>
    </source>
</evidence>